<organism evidence="9 10">
    <name type="scientific">Gemmatimonas groenlandica</name>
    <dbReference type="NCBI Taxonomy" id="2732249"/>
    <lineage>
        <taxon>Bacteria</taxon>
        <taxon>Pseudomonadati</taxon>
        <taxon>Gemmatimonadota</taxon>
        <taxon>Gemmatimonadia</taxon>
        <taxon>Gemmatimonadales</taxon>
        <taxon>Gemmatimonadaceae</taxon>
        <taxon>Gemmatimonas</taxon>
    </lineage>
</organism>
<dbReference type="GO" id="GO:0050545">
    <property type="term" value="F:sulfopyruvate decarboxylase activity"/>
    <property type="evidence" value="ECO:0007669"/>
    <property type="project" value="TreeGrafter"/>
</dbReference>
<proteinExistence type="inferred from homology"/>
<evidence type="ECO:0000256" key="6">
    <source>
        <dbReference type="ARBA" id="ARBA00022842"/>
    </source>
</evidence>
<evidence type="ECO:0000256" key="4">
    <source>
        <dbReference type="ARBA" id="ARBA00021948"/>
    </source>
</evidence>
<comment type="catalytic activity">
    <reaction evidence="7 8">
        <text>(2R)-O-phospho-3-sulfolactate + H2O = (2R)-3-sulfolactate + phosphate</text>
        <dbReference type="Rhea" id="RHEA:23416"/>
        <dbReference type="ChEBI" id="CHEBI:15377"/>
        <dbReference type="ChEBI" id="CHEBI:15597"/>
        <dbReference type="ChEBI" id="CHEBI:43474"/>
        <dbReference type="ChEBI" id="CHEBI:58738"/>
        <dbReference type="EC" id="3.1.3.71"/>
    </reaction>
</comment>
<evidence type="ECO:0000256" key="7">
    <source>
        <dbReference type="ARBA" id="ARBA00033711"/>
    </source>
</evidence>
<dbReference type="GO" id="GO:0000287">
    <property type="term" value="F:magnesium ion binding"/>
    <property type="evidence" value="ECO:0007669"/>
    <property type="project" value="UniProtKB-UniRule"/>
</dbReference>
<comment type="similarity">
    <text evidence="2 8">Belongs to the ComB family.</text>
</comment>
<accession>A0A6M4IN55</accession>
<dbReference type="PANTHER" id="PTHR37311">
    <property type="entry name" value="2-PHOSPHOSULFOLACTATE PHOSPHATASE-RELATED"/>
    <property type="match status" value="1"/>
</dbReference>
<dbReference type="PANTHER" id="PTHR37311:SF1">
    <property type="entry name" value="2-PHOSPHOSULFOLACTATE PHOSPHATASE-RELATED"/>
    <property type="match status" value="1"/>
</dbReference>
<evidence type="ECO:0000256" key="3">
    <source>
        <dbReference type="ARBA" id="ARBA00012953"/>
    </source>
</evidence>
<keyword evidence="5 8" id="KW-0378">Hydrolase</keyword>
<keyword evidence="10" id="KW-1185">Reference proteome</keyword>
<dbReference type="Gene3D" id="3.90.1560.10">
    <property type="entry name" value="ComB-like"/>
    <property type="match status" value="1"/>
</dbReference>
<dbReference type="RefSeq" id="WP_171224294.1">
    <property type="nucleotide sequence ID" value="NZ_CP053085.1"/>
</dbReference>
<evidence type="ECO:0000256" key="1">
    <source>
        <dbReference type="ARBA" id="ARBA00001946"/>
    </source>
</evidence>
<protein>
    <recommendedName>
        <fullName evidence="4 8">Probable 2-phosphosulfolactate phosphatase</fullName>
        <ecNumber evidence="3 8">3.1.3.71</ecNumber>
    </recommendedName>
</protein>
<keyword evidence="6 8" id="KW-0460">Magnesium</keyword>
<dbReference type="AlphaFoldDB" id="A0A6M4IN55"/>
<dbReference type="KEGG" id="ggr:HKW67_04725"/>
<comment type="cofactor">
    <cofactor evidence="1 8">
        <name>Mg(2+)</name>
        <dbReference type="ChEBI" id="CHEBI:18420"/>
    </cofactor>
</comment>
<dbReference type="GO" id="GO:0050532">
    <property type="term" value="F:2-phosphosulfolactate phosphatase activity"/>
    <property type="evidence" value="ECO:0007669"/>
    <property type="project" value="UniProtKB-UniRule"/>
</dbReference>
<evidence type="ECO:0000256" key="5">
    <source>
        <dbReference type="ARBA" id="ARBA00022801"/>
    </source>
</evidence>
<dbReference type="InterPro" id="IPR036702">
    <property type="entry name" value="ComB-like_sf"/>
</dbReference>
<dbReference type="SUPFAM" id="SSF142823">
    <property type="entry name" value="ComB-like"/>
    <property type="match status" value="1"/>
</dbReference>
<evidence type="ECO:0000313" key="9">
    <source>
        <dbReference type="EMBL" id="QJR34867.1"/>
    </source>
</evidence>
<evidence type="ECO:0000256" key="2">
    <source>
        <dbReference type="ARBA" id="ARBA00009997"/>
    </source>
</evidence>
<dbReference type="EC" id="3.1.3.71" evidence="3 8"/>
<dbReference type="InterPro" id="IPR005238">
    <property type="entry name" value="ComB-like"/>
</dbReference>
<dbReference type="HAMAP" id="MF_00490">
    <property type="entry name" value="ComB"/>
    <property type="match status" value="1"/>
</dbReference>
<sequence length="249" mass="26329">MRIDVLLGEAQVAPADVADRVVVVIDVLRAATTVAAALDAGARAVIPFETVDETASRAKAYARGEVQLAGERRMMKIDGFDLGNSPAEYTPASVEGRTILYTTTNGTLALAASHGARACYFAAFVNVTATVASVRAAIEQGGDVTIICAGHERHVALEDVVCAGRLVRGISAGLESVTRGDGARVAEMAERPFQGGVASVALEAGHARSLVAAGFERDVDMCLTLDRYDRSVRYQDRQLQLEPATRTDH</sequence>
<dbReference type="Pfam" id="PF04029">
    <property type="entry name" value="2-ph_phosp"/>
    <property type="match status" value="1"/>
</dbReference>
<dbReference type="Proteomes" id="UP000500938">
    <property type="component" value="Chromosome"/>
</dbReference>
<name>A0A6M4IN55_9BACT</name>
<gene>
    <name evidence="8" type="primary">comB</name>
    <name evidence="9" type="ORF">HKW67_04725</name>
</gene>
<evidence type="ECO:0000313" key="10">
    <source>
        <dbReference type="Proteomes" id="UP000500938"/>
    </source>
</evidence>
<evidence type="ECO:0000256" key="8">
    <source>
        <dbReference type="HAMAP-Rule" id="MF_00490"/>
    </source>
</evidence>
<reference evidence="9 10" key="1">
    <citation type="submission" date="2020-05" db="EMBL/GenBank/DDBJ databases">
        <title>Complete genome sequence of Gemmatimonas greenlandica TET16.</title>
        <authorList>
            <person name="Zeng Y."/>
        </authorList>
    </citation>
    <scope>NUCLEOTIDE SEQUENCE [LARGE SCALE GENOMIC DNA]</scope>
    <source>
        <strain evidence="9 10">TET16</strain>
    </source>
</reference>
<dbReference type="EMBL" id="CP053085">
    <property type="protein sequence ID" value="QJR34867.1"/>
    <property type="molecule type" value="Genomic_DNA"/>
</dbReference>